<evidence type="ECO:0000313" key="8">
    <source>
        <dbReference type="Proteomes" id="UP000233491"/>
    </source>
</evidence>
<dbReference type="InterPro" id="IPR007016">
    <property type="entry name" value="O-antigen_ligase-rel_domated"/>
</dbReference>
<evidence type="ECO:0000313" key="7">
    <source>
        <dbReference type="EMBL" id="PKR89663.1"/>
    </source>
</evidence>
<evidence type="ECO:0000256" key="4">
    <source>
        <dbReference type="ARBA" id="ARBA00023136"/>
    </source>
</evidence>
<reference evidence="7 8" key="1">
    <citation type="submission" date="2017-12" db="EMBL/GenBank/DDBJ databases">
        <title>Anaerobic carbon monoxide metabolism by Pleomorphomonas carboxyditropha sp. nov., a new mesophilic hydrogenogenic carboxidotroph.</title>
        <authorList>
            <person name="Esquivel-Elizondo S."/>
            <person name="Krajmalnik-Brown R."/>
        </authorList>
    </citation>
    <scope>NUCLEOTIDE SEQUENCE [LARGE SCALE GENOMIC DNA]</scope>
    <source>
        <strain evidence="7 8">R5-392</strain>
    </source>
</reference>
<accession>A0A1I4VK78</accession>
<dbReference type="RefSeq" id="WP_101288971.1">
    <property type="nucleotide sequence ID" value="NZ_FOUQ01000012.1"/>
</dbReference>
<feature type="transmembrane region" description="Helical" evidence="5">
    <location>
        <begin position="55"/>
        <end position="72"/>
    </location>
</feature>
<comment type="caution">
    <text evidence="7">The sequence shown here is derived from an EMBL/GenBank/DDBJ whole genome shotgun (WGS) entry which is preliminary data.</text>
</comment>
<dbReference type="GO" id="GO:0016020">
    <property type="term" value="C:membrane"/>
    <property type="evidence" value="ECO:0007669"/>
    <property type="project" value="UniProtKB-SubCell"/>
</dbReference>
<protein>
    <recommendedName>
        <fullName evidence="6">O-antigen ligase-related domain-containing protein</fullName>
    </recommendedName>
</protein>
<evidence type="ECO:0000256" key="1">
    <source>
        <dbReference type="ARBA" id="ARBA00004141"/>
    </source>
</evidence>
<feature type="domain" description="O-antigen ligase-related" evidence="6">
    <location>
        <begin position="211"/>
        <end position="350"/>
    </location>
</feature>
<evidence type="ECO:0000256" key="2">
    <source>
        <dbReference type="ARBA" id="ARBA00022692"/>
    </source>
</evidence>
<keyword evidence="4 5" id="KW-0472">Membrane</keyword>
<evidence type="ECO:0000256" key="3">
    <source>
        <dbReference type="ARBA" id="ARBA00022989"/>
    </source>
</evidence>
<feature type="transmembrane region" description="Helical" evidence="5">
    <location>
        <begin position="23"/>
        <end position="43"/>
    </location>
</feature>
<feature type="transmembrane region" description="Helical" evidence="5">
    <location>
        <begin position="144"/>
        <end position="163"/>
    </location>
</feature>
<sequence>MTKRIISEEEIISAQERPGRKSLAILAFCNCAFFFFLGGLTHVLEPSEGGGGNTWLYPFLALTLQVGSFIILMRPGRRERFINLLSNNKSLILAMLIIAISPLWSIDPMLSTKKIIALIGTTCVAILIYIENEKIGVIQFIAKNLAIFTLLSIALAIFLPALGTHPTGRFAGQWRGLVGFKNQAAWLACLFLLFLAGTEKAGWIGRFRHVLFAAGLLMLIRTGSATGVAALAFAGISYLSVTAFRTARSLRVFMVTAVAFAVLALLSDPQGYFEYVLEMLGRDSSLTGRTSIWKALVPIIDDNLWLGVGYLAFWDHAATYFGNTSWMADIGHAHNAYIEILLDVGIIGLLTQCLFIFSRIYYLFVLVLRGDKVSGLLLCVMLTFSVIGVAGALFFRANTGIWIITVIITCYVADSNERLRRNQVGRALPRETVWLKSPSVHG</sequence>
<feature type="transmembrane region" description="Helical" evidence="5">
    <location>
        <begin position="248"/>
        <end position="266"/>
    </location>
</feature>
<name>A0A1I4VK78_9HYPH</name>
<evidence type="ECO:0000256" key="5">
    <source>
        <dbReference type="SAM" id="Phobius"/>
    </source>
</evidence>
<feature type="transmembrane region" description="Helical" evidence="5">
    <location>
        <begin position="210"/>
        <end position="236"/>
    </location>
</feature>
<gene>
    <name evidence="7" type="ORF">CXZ10_09900</name>
</gene>
<dbReference type="PANTHER" id="PTHR37422">
    <property type="entry name" value="TEICHURONIC ACID BIOSYNTHESIS PROTEIN TUAE"/>
    <property type="match status" value="1"/>
</dbReference>
<dbReference type="EMBL" id="PJNW01000005">
    <property type="protein sequence ID" value="PKR89663.1"/>
    <property type="molecule type" value="Genomic_DNA"/>
</dbReference>
<dbReference type="OrthoDB" id="4391260at2"/>
<feature type="transmembrane region" description="Helical" evidence="5">
    <location>
        <begin position="84"/>
        <end position="103"/>
    </location>
</feature>
<comment type="subcellular location">
    <subcellularLocation>
        <location evidence="1">Membrane</location>
        <topology evidence="1">Multi-pass membrane protein</topology>
    </subcellularLocation>
</comment>
<dbReference type="InterPro" id="IPR051533">
    <property type="entry name" value="WaaL-like"/>
</dbReference>
<dbReference type="PANTHER" id="PTHR37422:SF13">
    <property type="entry name" value="LIPOPOLYSACCHARIDE BIOSYNTHESIS PROTEIN PA4999-RELATED"/>
    <property type="match status" value="1"/>
</dbReference>
<feature type="transmembrane region" description="Helical" evidence="5">
    <location>
        <begin position="115"/>
        <end position="132"/>
    </location>
</feature>
<feature type="transmembrane region" description="Helical" evidence="5">
    <location>
        <begin position="340"/>
        <end position="362"/>
    </location>
</feature>
<proteinExistence type="predicted"/>
<keyword evidence="2 5" id="KW-0812">Transmembrane</keyword>
<feature type="transmembrane region" description="Helical" evidence="5">
    <location>
        <begin position="374"/>
        <end position="395"/>
    </location>
</feature>
<evidence type="ECO:0000259" key="6">
    <source>
        <dbReference type="Pfam" id="PF04932"/>
    </source>
</evidence>
<dbReference type="Pfam" id="PF04932">
    <property type="entry name" value="Wzy_C"/>
    <property type="match status" value="1"/>
</dbReference>
<dbReference type="AlphaFoldDB" id="A0A1I4VK78"/>
<keyword evidence="3 5" id="KW-1133">Transmembrane helix</keyword>
<feature type="transmembrane region" description="Helical" evidence="5">
    <location>
        <begin position="183"/>
        <end position="198"/>
    </location>
</feature>
<keyword evidence="8" id="KW-1185">Reference proteome</keyword>
<dbReference type="Proteomes" id="UP000233491">
    <property type="component" value="Unassembled WGS sequence"/>
</dbReference>
<organism evidence="7 8">
    <name type="scientific">Pleomorphomonas diazotrophica</name>
    <dbReference type="NCBI Taxonomy" id="1166257"/>
    <lineage>
        <taxon>Bacteria</taxon>
        <taxon>Pseudomonadati</taxon>
        <taxon>Pseudomonadota</taxon>
        <taxon>Alphaproteobacteria</taxon>
        <taxon>Hyphomicrobiales</taxon>
        <taxon>Pleomorphomonadaceae</taxon>
        <taxon>Pleomorphomonas</taxon>
    </lineage>
</organism>